<proteinExistence type="predicted"/>
<accession>A0AA95K152</accession>
<dbReference type="AlphaFoldDB" id="A0AA95K152"/>
<evidence type="ECO:0000313" key="2">
    <source>
        <dbReference type="Proteomes" id="UP001177527"/>
    </source>
</evidence>
<dbReference type="EMBL" id="CP123488">
    <property type="protein sequence ID" value="WGL56856.1"/>
    <property type="molecule type" value="Genomic_DNA"/>
</dbReference>
<dbReference type="RefSeq" id="WP_280557454.1">
    <property type="nucleotide sequence ID" value="NZ_CP123488.1"/>
</dbReference>
<evidence type="ECO:0000313" key="1">
    <source>
        <dbReference type="EMBL" id="WGL56856.1"/>
    </source>
</evidence>
<dbReference type="Proteomes" id="UP001177527">
    <property type="component" value="Chromosome"/>
</dbReference>
<gene>
    <name evidence="1" type="ORF">QBD33_03335</name>
</gene>
<protein>
    <submittedName>
        <fullName evidence="1">Uncharacterized protein</fullName>
    </submittedName>
</protein>
<organism evidence="1 2">
    <name type="scientific">Kluyvera intermedia</name>
    <name type="common">Enterobacter intermedius</name>
    <dbReference type="NCBI Taxonomy" id="61648"/>
    <lineage>
        <taxon>Bacteria</taxon>
        <taxon>Pseudomonadati</taxon>
        <taxon>Pseudomonadota</taxon>
        <taxon>Gammaproteobacteria</taxon>
        <taxon>Enterobacterales</taxon>
        <taxon>Enterobacteriaceae</taxon>
        <taxon>Kluyvera</taxon>
    </lineage>
</organism>
<sequence length="57" mass="6560">MFNFFRHVPTQVDYGERELCAEPSLLHFAEYQEYLACEVPSSPLTQGEYSAKSETVN</sequence>
<reference evidence="1" key="1">
    <citation type="submission" date="2023-04" db="EMBL/GenBank/DDBJ databases">
        <title>APH(3)-Id, a novel chromosomal aminoglycoside phosphotransferase, identified from an environmental isolate of Kluyvera intermedia DW18.</title>
        <authorList>
            <person name="Sha Y."/>
        </authorList>
    </citation>
    <scope>NUCLEOTIDE SEQUENCE</scope>
    <source>
        <strain evidence="1">DW18</strain>
    </source>
</reference>
<name>A0AA95K152_KLUIN</name>